<sequence>MKEGLSKERARDVLDSVAARLRTPQALRPARVDSLAVGHPGIALLFTTLAAGGDAEARSVAHAHLAAAIRPAGGLRASGLYGGAAAVAFAARVAATGPDSYRSLLDAVTPRVAEAAVERARALRAGRAEGTGAPSYLYDAVSGVSGLARLLLALDPHGPALRACLEALVDLAEPAVTPHGTLPGWWTAHGPGPQESNPDFPRGHLNLGLAHGIPGPLALLSLAHEQGVRVRGHENAIGRIAGWLAERAHEDGYGPYWPLTVRAEDELSGEQPRNPPTRAAWCYGTPGVARALFLAGRALDEKAWRELAGRSMRAVLARPVDSRAVEGPGLCHGTGGLLQIAARMAYEMGDAELNAQLPCLAGQLVEGMGEGDGFGFLEGESGAALALHTYAEGARLADVGPSDPQLLPWDAALLIG</sequence>
<dbReference type="Pfam" id="PF05147">
    <property type="entry name" value="LANC_like"/>
    <property type="match status" value="1"/>
</dbReference>
<dbReference type="CDD" id="cd04793">
    <property type="entry name" value="LanC"/>
    <property type="match status" value="1"/>
</dbReference>
<keyword evidence="1" id="KW-0862">Zinc</keyword>
<accession>A0AAU2UXY1</accession>
<dbReference type="PRINTS" id="PR01950">
    <property type="entry name" value="LANCSUPER"/>
</dbReference>
<keyword evidence="1" id="KW-0479">Metal-binding</keyword>
<feature type="binding site" evidence="1">
    <location>
        <position position="331"/>
    </location>
    <ligand>
        <name>Zn(2+)</name>
        <dbReference type="ChEBI" id="CHEBI:29105"/>
    </ligand>
</feature>
<dbReference type="SMART" id="SM01260">
    <property type="entry name" value="LANC_like"/>
    <property type="match status" value="1"/>
</dbReference>
<dbReference type="GO" id="GO:0031179">
    <property type="term" value="P:peptide modification"/>
    <property type="evidence" value="ECO:0007669"/>
    <property type="project" value="InterPro"/>
</dbReference>
<dbReference type="SUPFAM" id="SSF158745">
    <property type="entry name" value="LanC-like"/>
    <property type="match status" value="1"/>
</dbReference>
<feature type="binding site" evidence="1">
    <location>
        <position position="332"/>
    </location>
    <ligand>
        <name>Zn(2+)</name>
        <dbReference type="ChEBI" id="CHEBI:29105"/>
    </ligand>
</feature>
<name>A0AAU2UXY1_9ACTN</name>
<dbReference type="AlphaFoldDB" id="A0AAU2UXY1"/>
<feature type="binding site" evidence="1">
    <location>
        <position position="282"/>
    </location>
    <ligand>
        <name>Zn(2+)</name>
        <dbReference type="ChEBI" id="CHEBI:29105"/>
    </ligand>
</feature>
<dbReference type="EMBL" id="CP108318">
    <property type="protein sequence ID" value="WTW59932.1"/>
    <property type="molecule type" value="Genomic_DNA"/>
</dbReference>
<dbReference type="InterPro" id="IPR033889">
    <property type="entry name" value="LanC"/>
</dbReference>
<evidence type="ECO:0000256" key="1">
    <source>
        <dbReference type="PIRSR" id="PIRSR607822-1"/>
    </source>
</evidence>
<dbReference type="Gene3D" id="1.50.10.20">
    <property type="match status" value="1"/>
</dbReference>
<evidence type="ECO:0000313" key="2">
    <source>
        <dbReference type="EMBL" id="WTW59932.1"/>
    </source>
</evidence>
<dbReference type="InterPro" id="IPR007822">
    <property type="entry name" value="LANC-like"/>
</dbReference>
<organism evidence="2">
    <name type="scientific">Streptomyces sp. NBC_00003</name>
    <dbReference type="NCBI Taxonomy" id="2903608"/>
    <lineage>
        <taxon>Bacteria</taxon>
        <taxon>Bacillati</taxon>
        <taxon>Actinomycetota</taxon>
        <taxon>Actinomycetes</taxon>
        <taxon>Kitasatosporales</taxon>
        <taxon>Streptomycetaceae</taxon>
        <taxon>Streptomyces</taxon>
    </lineage>
</organism>
<proteinExistence type="predicted"/>
<gene>
    <name evidence="2" type="ORF">OG549_04385</name>
</gene>
<dbReference type="GO" id="GO:0046872">
    <property type="term" value="F:metal ion binding"/>
    <property type="evidence" value="ECO:0007669"/>
    <property type="project" value="UniProtKB-KW"/>
</dbReference>
<dbReference type="PRINTS" id="PR01955">
    <property type="entry name" value="LANCFRANKIA"/>
</dbReference>
<reference evidence="2" key="1">
    <citation type="submission" date="2022-10" db="EMBL/GenBank/DDBJ databases">
        <title>The complete genomes of actinobacterial strains from the NBC collection.</title>
        <authorList>
            <person name="Joergensen T.S."/>
            <person name="Alvarez Arevalo M."/>
            <person name="Sterndorff E.B."/>
            <person name="Faurdal D."/>
            <person name="Vuksanovic O."/>
            <person name="Mourched A.-S."/>
            <person name="Charusanti P."/>
            <person name="Shaw S."/>
            <person name="Blin K."/>
            <person name="Weber T."/>
        </authorList>
    </citation>
    <scope>NUCLEOTIDE SEQUENCE</scope>
    <source>
        <strain evidence="2">NBC_00003</strain>
    </source>
</reference>
<protein>
    <submittedName>
        <fullName evidence="2">Lanthionine synthetase C family protein</fullName>
    </submittedName>
</protein>